<feature type="domain" description="TnsA endonuclease N-terminal" evidence="1">
    <location>
        <begin position="47"/>
        <end position="128"/>
    </location>
</feature>
<name>A0A4U2Y4K0_9BACL</name>
<evidence type="ECO:0000259" key="1">
    <source>
        <dbReference type="Pfam" id="PF08722"/>
    </source>
</evidence>
<evidence type="ECO:0000313" key="2">
    <source>
        <dbReference type="EMBL" id="TKI55440.1"/>
    </source>
</evidence>
<accession>A0A4U2Y4K0</accession>
<dbReference type="RefSeq" id="WP_137028855.1">
    <property type="nucleotide sequence ID" value="NZ_SZNK01000001.1"/>
</dbReference>
<evidence type="ECO:0000313" key="3">
    <source>
        <dbReference type="Proteomes" id="UP000307841"/>
    </source>
</evidence>
<dbReference type="OrthoDB" id="1778922at2"/>
<dbReference type="GO" id="GO:0003676">
    <property type="term" value="F:nucleic acid binding"/>
    <property type="evidence" value="ECO:0007669"/>
    <property type="project" value="InterPro"/>
</dbReference>
<organism evidence="2 3">
    <name type="scientific">Brevibacillus antibioticus</name>
    <dbReference type="NCBI Taxonomy" id="2570228"/>
    <lineage>
        <taxon>Bacteria</taxon>
        <taxon>Bacillati</taxon>
        <taxon>Bacillota</taxon>
        <taxon>Bacilli</taxon>
        <taxon>Bacillales</taxon>
        <taxon>Paenibacillaceae</taxon>
        <taxon>Brevibacillus</taxon>
    </lineage>
</organism>
<keyword evidence="3" id="KW-1185">Reference proteome</keyword>
<dbReference type="InterPro" id="IPR011856">
    <property type="entry name" value="tRNA_endonuc-like_dom_sf"/>
</dbReference>
<dbReference type="Pfam" id="PF08722">
    <property type="entry name" value="Tn7_TnsA-like_N"/>
    <property type="match status" value="1"/>
</dbReference>
<dbReference type="Proteomes" id="UP000307841">
    <property type="component" value="Unassembled WGS sequence"/>
</dbReference>
<dbReference type="EMBL" id="SZNK01000001">
    <property type="protein sequence ID" value="TKI55440.1"/>
    <property type="molecule type" value="Genomic_DNA"/>
</dbReference>
<sequence>MYEQPVITKRSTRYGSNYWHVFSPKLQRMVHFFSDLEYEHWLLVEADQTVKRFCEQPIKIDGLYNGNKVSSILDMWIERVDGSQSFVEIKYTQELDPRNKRSERAIRQTTIQRKWCEQNDFNYEIKTEKDIRSNQILLDNLRMLIPNIKNQLTPNEIDQYQILKAVGKHRKSIRQLRTELPHFFPSRLNETIANMIYFGVLYSNIHKALLGLDTEVWIHGTQENT</sequence>
<dbReference type="InterPro" id="IPR014833">
    <property type="entry name" value="TnsA_N"/>
</dbReference>
<gene>
    <name evidence="2" type="ORF">E8L90_08270</name>
</gene>
<dbReference type="Gene3D" id="3.40.1350.10">
    <property type="match status" value="1"/>
</dbReference>
<dbReference type="AlphaFoldDB" id="A0A4U2Y4K0"/>
<protein>
    <submittedName>
        <fullName evidence="2">S-layer protein</fullName>
    </submittedName>
</protein>
<comment type="caution">
    <text evidence="2">The sequence shown here is derived from an EMBL/GenBank/DDBJ whole genome shotgun (WGS) entry which is preliminary data.</text>
</comment>
<proteinExistence type="predicted"/>
<reference evidence="2 3" key="1">
    <citation type="submission" date="2019-04" db="EMBL/GenBank/DDBJ databases">
        <title>Whole genome sequencing of Brevibacillus sp. TGS2-1.</title>
        <authorList>
            <person name="Choi A."/>
        </authorList>
    </citation>
    <scope>NUCLEOTIDE SEQUENCE [LARGE SCALE GENOMIC DNA]</scope>
    <source>
        <strain evidence="2 3">TGS2-1</strain>
    </source>
</reference>